<accession>W4HCX3</accession>
<sequence>MEASVEVKLQELVGLHLRTFEEQLKVFHEQVENNISIAGVHPISHERATSVCSEPATNWTNYSRTSPGALPSDIAMANVRKACHKDGYIPSKLLLEHALKEAARAEFTIKDKMQFAFILLRTLDKRKQNRLDADFQGMRSLYDEHIGLLLGWARQSAPYLHVDSRDQNLVQLVVHIVSHHPPTKSSTQEHVATTLRDLQNQAKNVRSEGAAPKERGTADGSDELHEILTHVTFRRKETKNFSMYFAVYRANGGTICQKKSQLECAQAILKRSHTDGFNWRHLLVLNFDKADDDAQT</sequence>
<dbReference type="AlphaFoldDB" id="W4HCX3"/>
<reference evidence="1" key="1">
    <citation type="submission" date="2013-12" db="EMBL/GenBank/DDBJ databases">
        <title>The Genome Sequence of Aphanomyces astaci APO3.</title>
        <authorList>
            <consortium name="The Broad Institute Genomics Platform"/>
            <person name="Russ C."/>
            <person name="Tyler B."/>
            <person name="van West P."/>
            <person name="Dieguez-Uribeondo J."/>
            <person name="Young S.K."/>
            <person name="Zeng Q."/>
            <person name="Gargeya S."/>
            <person name="Fitzgerald M."/>
            <person name="Abouelleil A."/>
            <person name="Alvarado L."/>
            <person name="Chapman S.B."/>
            <person name="Gainer-Dewar J."/>
            <person name="Goldberg J."/>
            <person name="Griggs A."/>
            <person name="Gujja S."/>
            <person name="Hansen M."/>
            <person name="Howarth C."/>
            <person name="Imamovic A."/>
            <person name="Ireland A."/>
            <person name="Larimer J."/>
            <person name="McCowan C."/>
            <person name="Murphy C."/>
            <person name="Pearson M."/>
            <person name="Poon T.W."/>
            <person name="Priest M."/>
            <person name="Roberts A."/>
            <person name="Saif S."/>
            <person name="Shea T."/>
            <person name="Sykes S."/>
            <person name="Wortman J."/>
            <person name="Nusbaum C."/>
            <person name="Birren B."/>
        </authorList>
    </citation>
    <scope>NUCLEOTIDE SEQUENCE [LARGE SCALE GENOMIC DNA]</scope>
    <source>
        <strain evidence="1">APO3</strain>
    </source>
</reference>
<evidence type="ECO:0000313" key="1">
    <source>
        <dbReference type="EMBL" id="ETV88983.1"/>
    </source>
</evidence>
<dbReference type="RefSeq" id="XP_009821383.1">
    <property type="nucleotide sequence ID" value="XM_009823081.1"/>
</dbReference>
<gene>
    <name evidence="1" type="ORF">H257_00401</name>
</gene>
<dbReference type="EMBL" id="KI913114">
    <property type="protein sequence ID" value="ETV88983.1"/>
    <property type="molecule type" value="Genomic_DNA"/>
</dbReference>
<protein>
    <submittedName>
        <fullName evidence="1">Uncharacterized protein</fullName>
    </submittedName>
</protein>
<dbReference type="OrthoDB" id="61229at2759"/>
<name>W4HCX3_APHAT</name>
<dbReference type="VEuPathDB" id="FungiDB:H257_00401"/>
<dbReference type="GeneID" id="20802397"/>
<organism evidence="1">
    <name type="scientific">Aphanomyces astaci</name>
    <name type="common">Crayfish plague agent</name>
    <dbReference type="NCBI Taxonomy" id="112090"/>
    <lineage>
        <taxon>Eukaryota</taxon>
        <taxon>Sar</taxon>
        <taxon>Stramenopiles</taxon>
        <taxon>Oomycota</taxon>
        <taxon>Saprolegniomycetes</taxon>
        <taxon>Saprolegniales</taxon>
        <taxon>Verrucalvaceae</taxon>
        <taxon>Aphanomyces</taxon>
    </lineage>
</organism>
<proteinExistence type="predicted"/>